<dbReference type="SUPFAM" id="SSF55315">
    <property type="entry name" value="L30e-like"/>
    <property type="match status" value="1"/>
</dbReference>
<evidence type="ECO:0000313" key="6">
    <source>
        <dbReference type="Proteomes" id="UP000199701"/>
    </source>
</evidence>
<reference evidence="5 6" key="1">
    <citation type="submission" date="2016-10" db="EMBL/GenBank/DDBJ databases">
        <authorList>
            <person name="de Groot N.N."/>
        </authorList>
    </citation>
    <scope>NUCLEOTIDE SEQUENCE [LARGE SCALE GENOMIC DNA]</scope>
    <source>
        <strain evidence="5 6">DSM 9179</strain>
    </source>
</reference>
<dbReference type="Pfam" id="PF00588">
    <property type="entry name" value="SpoU_methylase"/>
    <property type="match status" value="1"/>
</dbReference>
<dbReference type="GO" id="GO:0006396">
    <property type="term" value="P:RNA processing"/>
    <property type="evidence" value="ECO:0007669"/>
    <property type="project" value="InterPro"/>
</dbReference>
<comment type="similarity">
    <text evidence="1">Belongs to the class IV-like SAM-binding methyltransferase superfamily. RNA methyltransferase TrmH family.</text>
</comment>
<dbReference type="InterPro" id="IPR029028">
    <property type="entry name" value="Alpha/beta_knot_MTases"/>
</dbReference>
<dbReference type="SMART" id="SM00967">
    <property type="entry name" value="SpoU_sub_bind"/>
    <property type="match status" value="1"/>
</dbReference>
<dbReference type="GO" id="GO:0008173">
    <property type="term" value="F:RNA methyltransferase activity"/>
    <property type="evidence" value="ECO:0007669"/>
    <property type="project" value="InterPro"/>
</dbReference>
<keyword evidence="2 5" id="KW-0489">Methyltransferase</keyword>
<dbReference type="InterPro" id="IPR029064">
    <property type="entry name" value="Ribosomal_eL30-like_sf"/>
</dbReference>
<organism evidence="5 6">
    <name type="scientific">[Clostridium] fimetarium</name>
    <dbReference type="NCBI Taxonomy" id="99656"/>
    <lineage>
        <taxon>Bacteria</taxon>
        <taxon>Bacillati</taxon>
        <taxon>Bacillota</taxon>
        <taxon>Clostridia</taxon>
        <taxon>Lachnospirales</taxon>
        <taxon>Lachnospiraceae</taxon>
    </lineage>
</organism>
<dbReference type="InterPro" id="IPR001537">
    <property type="entry name" value="SpoU_MeTrfase"/>
</dbReference>
<keyword evidence="3 5" id="KW-0808">Transferase</keyword>
<dbReference type="PANTHER" id="PTHR43191">
    <property type="entry name" value="RRNA METHYLTRANSFERASE 3"/>
    <property type="match status" value="1"/>
</dbReference>
<evidence type="ECO:0000259" key="4">
    <source>
        <dbReference type="SMART" id="SM00967"/>
    </source>
</evidence>
<dbReference type="OrthoDB" id="9785673at2"/>
<dbReference type="InterPro" id="IPR013123">
    <property type="entry name" value="SpoU_subst-bd"/>
</dbReference>
<dbReference type="SUPFAM" id="SSF75217">
    <property type="entry name" value="alpha/beta knot"/>
    <property type="match status" value="1"/>
</dbReference>
<evidence type="ECO:0000256" key="1">
    <source>
        <dbReference type="ARBA" id="ARBA00007228"/>
    </source>
</evidence>
<gene>
    <name evidence="5" type="ORF">SAMN05421659_101273</name>
</gene>
<dbReference type="GO" id="GO:0032259">
    <property type="term" value="P:methylation"/>
    <property type="evidence" value="ECO:0007669"/>
    <property type="project" value="UniProtKB-KW"/>
</dbReference>
<dbReference type="PANTHER" id="PTHR43191:SF2">
    <property type="entry name" value="RRNA METHYLTRANSFERASE 3, MITOCHONDRIAL"/>
    <property type="match status" value="1"/>
</dbReference>
<dbReference type="Proteomes" id="UP000199701">
    <property type="component" value="Unassembled WGS sequence"/>
</dbReference>
<dbReference type="GO" id="GO:0003723">
    <property type="term" value="F:RNA binding"/>
    <property type="evidence" value="ECO:0007669"/>
    <property type="project" value="InterPro"/>
</dbReference>
<dbReference type="CDD" id="cd18095">
    <property type="entry name" value="SpoU-like_rRNA-MTase"/>
    <property type="match status" value="1"/>
</dbReference>
<dbReference type="EMBL" id="FOJI01000001">
    <property type="protein sequence ID" value="SEV84373.1"/>
    <property type="molecule type" value="Genomic_DNA"/>
</dbReference>
<dbReference type="STRING" id="99656.SAMN05421659_101273"/>
<dbReference type="RefSeq" id="WP_092450218.1">
    <property type="nucleotide sequence ID" value="NZ_FOJI01000001.1"/>
</dbReference>
<dbReference type="GO" id="GO:0005737">
    <property type="term" value="C:cytoplasm"/>
    <property type="evidence" value="ECO:0007669"/>
    <property type="project" value="UniProtKB-ARBA"/>
</dbReference>
<protein>
    <submittedName>
        <fullName evidence="5">RNA methyltransferase, TrmH family</fullName>
    </submittedName>
</protein>
<dbReference type="InterPro" id="IPR029026">
    <property type="entry name" value="tRNA_m1G_MTases_N"/>
</dbReference>
<dbReference type="Gene3D" id="3.30.1330.30">
    <property type="match status" value="1"/>
</dbReference>
<sequence length="257" mass="28560">MITSTSNSQVKYLVQLQNKTKIRKENKEFVVEGIKMVEEAPKDRIIKIYVSEHFVKANEETVNNFGVEYEIVSDNVFSQISDTKTPQGILAIVKMLDYSMNDLMNNIPLIVIIDNLQDPGNLGTIIRTGEGAGISGVLMSSNTVDIYNPKTIRSTMGSIFRVPFVYENDFLDAIDFIRNKNITIYAAHLDGKNSYTAEKYSGPSAFLIGNESNGLSEEAASKADVLIRIPMCGKVESLNAAIATTVLLYEAKRQRDN</sequence>
<name>A0A1I0M7P2_9FIRM</name>
<dbReference type="AlphaFoldDB" id="A0A1I0M7P2"/>
<keyword evidence="6" id="KW-1185">Reference proteome</keyword>
<proteinExistence type="inferred from homology"/>
<evidence type="ECO:0000313" key="5">
    <source>
        <dbReference type="EMBL" id="SEV84373.1"/>
    </source>
</evidence>
<dbReference type="Gene3D" id="3.40.1280.10">
    <property type="match status" value="1"/>
</dbReference>
<accession>A0A1I0M7P2</accession>
<dbReference type="Pfam" id="PF22435">
    <property type="entry name" value="MRM3-like_sub_bind"/>
    <property type="match status" value="1"/>
</dbReference>
<dbReference type="InterPro" id="IPR051259">
    <property type="entry name" value="rRNA_Methyltransferase"/>
</dbReference>
<dbReference type="InterPro" id="IPR053888">
    <property type="entry name" value="MRM3-like_sub_bind"/>
</dbReference>
<feature type="domain" description="RNA 2-O ribose methyltransferase substrate binding" evidence="4">
    <location>
        <begin position="30"/>
        <end position="99"/>
    </location>
</feature>
<evidence type="ECO:0000256" key="3">
    <source>
        <dbReference type="ARBA" id="ARBA00022679"/>
    </source>
</evidence>
<evidence type="ECO:0000256" key="2">
    <source>
        <dbReference type="ARBA" id="ARBA00022603"/>
    </source>
</evidence>